<comment type="caution">
    <text evidence="6">The sequence shown here is derived from an EMBL/GenBank/DDBJ whole genome shotgun (WGS) entry which is preliminary data.</text>
</comment>
<dbReference type="Pfam" id="PF04082">
    <property type="entry name" value="Fungal_trans"/>
    <property type="match status" value="1"/>
</dbReference>
<dbReference type="AlphaFoldDB" id="A0AAN6MMM8"/>
<dbReference type="SUPFAM" id="SSF57701">
    <property type="entry name" value="Zn2/Cys6 DNA-binding domain"/>
    <property type="match status" value="1"/>
</dbReference>
<comment type="subcellular location">
    <subcellularLocation>
        <location evidence="1">Nucleus</location>
    </subcellularLocation>
</comment>
<feature type="region of interest" description="Disordered" evidence="4">
    <location>
        <begin position="791"/>
        <end position="811"/>
    </location>
</feature>
<dbReference type="CDD" id="cd00067">
    <property type="entry name" value="GAL4"/>
    <property type="match status" value="1"/>
</dbReference>
<keyword evidence="7" id="KW-1185">Reference proteome</keyword>
<dbReference type="PANTHER" id="PTHR31001">
    <property type="entry name" value="UNCHARACTERIZED TRANSCRIPTIONAL REGULATORY PROTEIN"/>
    <property type="match status" value="1"/>
</dbReference>
<dbReference type="SMART" id="SM00066">
    <property type="entry name" value="GAL4"/>
    <property type="match status" value="1"/>
</dbReference>
<dbReference type="GO" id="GO:0005634">
    <property type="term" value="C:nucleus"/>
    <property type="evidence" value="ECO:0007669"/>
    <property type="project" value="UniProtKB-SubCell"/>
</dbReference>
<feature type="compositionally biased region" description="Low complexity" evidence="4">
    <location>
        <begin position="598"/>
        <end position="612"/>
    </location>
</feature>
<dbReference type="InterPro" id="IPR050613">
    <property type="entry name" value="Sec_Metabolite_Reg"/>
</dbReference>
<dbReference type="InterPro" id="IPR001138">
    <property type="entry name" value="Zn2Cys6_DnaBD"/>
</dbReference>
<reference evidence="6" key="2">
    <citation type="submission" date="2023-05" db="EMBL/GenBank/DDBJ databases">
        <authorList>
            <consortium name="Lawrence Berkeley National Laboratory"/>
            <person name="Steindorff A."/>
            <person name="Hensen N."/>
            <person name="Bonometti L."/>
            <person name="Westerberg I."/>
            <person name="Brannstrom I.O."/>
            <person name="Guillou S."/>
            <person name="Cros-Aarteil S."/>
            <person name="Calhoun S."/>
            <person name="Haridas S."/>
            <person name="Kuo A."/>
            <person name="Mondo S."/>
            <person name="Pangilinan J."/>
            <person name="Riley R."/>
            <person name="Labutti K."/>
            <person name="Andreopoulos B."/>
            <person name="Lipzen A."/>
            <person name="Chen C."/>
            <person name="Yanf M."/>
            <person name="Daum C."/>
            <person name="Ng V."/>
            <person name="Clum A."/>
            <person name="Ohm R."/>
            <person name="Martin F."/>
            <person name="Silar P."/>
            <person name="Natvig D."/>
            <person name="Lalanne C."/>
            <person name="Gautier V."/>
            <person name="Ament-Velasquez S.L."/>
            <person name="Kruys A."/>
            <person name="Hutchinson M.I."/>
            <person name="Powell A.J."/>
            <person name="Barry K."/>
            <person name="Miller A.N."/>
            <person name="Grigoriev I.V."/>
            <person name="Debuchy R."/>
            <person name="Gladieux P."/>
            <person name="Thoren M.H."/>
            <person name="Johannesson H."/>
        </authorList>
    </citation>
    <scope>NUCLEOTIDE SEQUENCE</scope>
    <source>
        <strain evidence="6">CBS 103.79</strain>
    </source>
</reference>
<keyword evidence="3" id="KW-0539">Nucleus</keyword>
<dbReference type="GO" id="GO:0006351">
    <property type="term" value="P:DNA-templated transcription"/>
    <property type="evidence" value="ECO:0007669"/>
    <property type="project" value="InterPro"/>
</dbReference>
<sequence>MSSNTSSNVSCVECHRRKQKCNREFPCNQCLKRGVAHLCRSNGVAQKASRDGRSGNSQNQTSKKRSRGSSDDKGAVSDGELDENDYSSSSEIDVSDALSGLGYMSHHHHLVLGQGPGPKEVRDVVEKLDDEQNFALGLALQSMPERKYTDCLVDNWLNGGNHQYYALYPPEFRDQYKAWWEAPRNKKTPEITSLILRVCACSLHFIIDNNVRIRLETELDVDVMTLANRLHTAAEKLSTSIPPGKGGLAHVQQLFLTTFWLKSAEQWTDAWHSLSKAIRAANEIGLHQDALSEGMSEFDREMRRRVWVILYLWDFALGSMLSRPLLVNHADCTIVMPTLTLENNPSCPDQPSPFRHMILHCQLCIDMVAQMGGPAETDGEKAEAAKKMRDAVDVWFAKLPAEYSVTAPDTRWDSKLDWVVFQRRYLHLIGFMGRFSQLRPFITRSSAKPMTPLETELRASGVDAALGLMKVSWSLFENLVTVGAKFHYAIFCIFDAATVMCSAFLQDEARNLPHRETTLEAIKKALSMIAEVAPESKTSVVLYRILKGLLTKLPLSTREQGVIGAAKRAKNSGPGSTKAASTRVAAAKDRNRRSRQGSTSASSDSDSTLDSLGMPACSESPVSVPDSDRVRRGSVVPSNGVPSVDSVSSTSSFIPPGPIPAVYPGAAPDYFLPVTTAVPTTVFMAPEGFPAPAPGFVQPVGFPYGQTLSPVDPLAMPHPEWQPAAPVVLDGINNAMGAYPPSSIAGLDNTAPEVLEYWEWESLGFGNPVSWPQAVPDPRAMQQHDVLPVVFSDPSVTNDGRLSPSTETLSR</sequence>
<protein>
    <recommendedName>
        <fullName evidence="5">Zn(2)-C6 fungal-type domain-containing protein</fullName>
    </recommendedName>
</protein>
<feature type="region of interest" description="Disordered" evidence="4">
    <location>
        <begin position="565"/>
        <end position="651"/>
    </location>
</feature>
<dbReference type="GO" id="GO:0008270">
    <property type="term" value="F:zinc ion binding"/>
    <property type="evidence" value="ECO:0007669"/>
    <property type="project" value="InterPro"/>
</dbReference>
<dbReference type="GO" id="GO:0003677">
    <property type="term" value="F:DNA binding"/>
    <property type="evidence" value="ECO:0007669"/>
    <property type="project" value="InterPro"/>
</dbReference>
<evidence type="ECO:0000313" key="6">
    <source>
        <dbReference type="EMBL" id="KAK3903044.1"/>
    </source>
</evidence>
<feature type="compositionally biased region" description="Polar residues" evidence="4">
    <location>
        <begin position="794"/>
        <end position="811"/>
    </location>
</feature>
<organism evidence="6 7">
    <name type="scientific">Staphylotrichum tortipilum</name>
    <dbReference type="NCBI Taxonomy" id="2831512"/>
    <lineage>
        <taxon>Eukaryota</taxon>
        <taxon>Fungi</taxon>
        <taxon>Dikarya</taxon>
        <taxon>Ascomycota</taxon>
        <taxon>Pezizomycotina</taxon>
        <taxon>Sordariomycetes</taxon>
        <taxon>Sordariomycetidae</taxon>
        <taxon>Sordariales</taxon>
        <taxon>Chaetomiaceae</taxon>
        <taxon>Staphylotrichum</taxon>
    </lineage>
</organism>
<dbReference type="PROSITE" id="PS50048">
    <property type="entry name" value="ZN2_CY6_FUNGAL_2"/>
    <property type="match status" value="1"/>
</dbReference>
<evidence type="ECO:0000256" key="4">
    <source>
        <dbReference type="SAM" id="MobiDB-lite"/>
    </source>
</evidence>
<name>A0AAN6MMM8_9PEZI</name>
<evidence type="ECO:0000313" key="7">
    <source>
        <dbReference type="Proteomes" id="UP001303889"/>
    </source>
</evidence>
<proteinExistence type="predicted"/>
<feature type="domain" description="Zn(2)-C6 fungal-type" evidence="5">
    <location>
        <begin position="10"/>
        <end position="41"/>
    </location>
</feature>
<dbReference type="InterPro" id="IPR007219">
    <property type="entry name" value="XnlR_reg_dom"/>
</dbReference>
<dbReference type="EMBL" id="MU855472">
    <property type="protein sequence ID" value="KAK3903044.1"/>
    <property type="molecule type" value="Genomic_DNA"/>
</dbReference>
<feature type="compositionally biased region" description="Low complexity" evidence="4">
    <location>
        <begin position="633"/>
        <end position="651"/>
    </location>
</feature>
<dbReference type="SMART" id="SM00906">
    <property type="entry name" value="Fungal_trans"/>
    <property type="match status" value="1"/>
</dbReference>
<feature type="region of interest" description="Disordered" evidence="4">
    <location>
        <begin position="44"/>
        <end position="90"/>
    </location>
</feature>
<evidence type="ECO:0000256" key="2">
    <source>
        <dbReference type="ARBA" id="ARBA00022723"/>
    </source>
</evidence>
<reference evidence="6" key="1">
    <citation type="journal article" date="2023" name="Mol. Phylogenet. Evol.">
        <title>Genome-scale phylogeny and comparative genomics of the fungal order Sordariales.</title>
        <authorList>
            <person name="Hensen N."/>
            <person name="Bonometti L."/>
            <person name="Westerberg I."/>
            <person name="Brannstrom I.O."/>
            <person name="Guillou S."/>
            <person name="Cros-Aarteil S."/>
            <person name="Calhoun S."/>
            <person name="Haridas S."/>
            <person name="Kuo A."/>
            <person name="Mondo S."/>
            <person name="Pangilinan J."/>
            <person name="Riley R."/>
            <person name="LaButti K."/>
            <person name="Andreopoulos B."/>
            <person name="Lipzen A."/>
            <person name="Chen C."/>
            <person name="Yan M."/>
            <person name="Daum C."/>
            <person name="Ng V."/>
            <person name="Clum A."/>
            <person name="Steindorff A."/>
            <person name="Ohm R.A."/>
            <person name="Martin F."/>
            <person name="Silar P."/>
            <person name="Natvig D.O."/>
            <person name="Lalanne C."/>
            <person name="Gautier V."/>
            <person name="Ament-Velasquez S.L."/>
            <person name="Kruys A."/>
            <person name="Hutchinson M.I."/>
            <person name="Powell A.J."/>
            <person name="Barry K."/>
            <person name="Miller A.N."/>
            <person name="Grigoriev I.V."/>
            <person name="Debuchy R."/>
            <person name="Gladieux P."/>
            <person name="Hiltunen Thoren M."/>
            <person name="Johannesson H."/>
        </authorList>
    </citation>
    <scope>NUCLEOTIDE SEQUENCE</scope>
    <source>
        <strain evidence="6">CBS 103.79</strain>
    </source>
</reference>
<dbReference type="Pfam" id="PF00172">
    <property type="entry name" value="Zn_clus"/>
    <property type="match status" value="1"/>
</dbReference>
<dbReference type="PROSITE" id="PS00463">
    <property type="entry name" value="ZN2_CY6_FUNGAL_1"/>
    <property type="match status" value="1"/>
</dbReference>
<dbReference type="Proteomes" id="UP001303889">
    <property type="component" value="Unassembled WGS sequence"/>
</dbReference>
<dbReference type="PANTHER" id="PTHR31001:SF84">
    <property type="entry name" value="FUNGAL SPECIFIC TRANSCRIPTION FACTOR"/>
    <property type="match status" value="1"/>
</dbReference>
<evidence type="ECO:0000256" key="1">
    <source>
        <dbReference type="ARBA" id="ARBA00004123"/>
    </source>
</evidence>
<dbReference type="CDD" id="cd12148">
    <property type="entry name" value="fungal_TF_MHR"/>
    <property type="match status" value="1"/>
</dbReference>
<gene>
    <name evidence="6" type="ORF">C8A05DRAFT_43644</name>
</gene>
<evidence type="ECO:0000256" key="3">
    <source>
        <dbReference type="ARBA" id="ARBA00023242"/>
    </source>
</evidence>
<dbReference type="GO" id="GO:0000981">
    <property type="term" value="F:DNA-binding transcription factor activity, RNA polymerase II-specific"/>
    <property type="evidence" value="ECO:0007669"/>
    <property type="project" value="InterPro"/>
</dbReference>
<dbReference type="Gene3D" id="4.10.240.10">
    <property type="entry name" value="Zn(2)-C6 fungal-type DNA-binding domain"/>
    <property type="match status" value="1"/>
</dbReference>
<evidence type="ECO:0000259" key="5">
    <source>
        <dbReference type="PROSITE" id="PS50048"/>
    </source>
</evidence>
<keyword evidence="2" id="KW-0479">Metal-binding</keyword>
<dbReference type="InterPro" id="IPR036864">
    <property type="entry name" value="Zn2-C6_fun-type_DNA-bd_sf"/>
</dbReference>
<accession>A0AAN6MMM8</accession>